<dbReference type="InterPro" id="IPR000871">
    <property type="entry name" value="Beta-lactam_class-A"/>
</dbReference>
<name>A0A6B3NLY9_9CYAN</name>
<feature type="compositionally biased region" description="Polar residues" evidence="1">
    <location>
        <begin position="80"/>
        <end position="123"/>
    </location>
</feature>
<keyword evidence="4" id="KW-0378">Hydrolase</keyword>
<dbReference type="AlphaFoldDB" id="A0A6B3NLY9"/>
<dbReference type="GO" id="GO:0030655">
    <property type="term" value="P:beta-lactam antibiotic catabolic process"/>
    <property type="evidence" value="ECO:0007669"/>
    <property type="project" value="InterPro"/>
</dbReference>
<feature type="compositionally biased region" description="Basic and acidic residues" evidence="1">
    <location>
        <begin position="1"/>
        <end position="14"/>
    </location>
</feature>
<feature type="compositionally biased region" description="Basic residues" evidence="1">
    <location>
        <begin position="25"/>
        <end position="38"/>
    </location>
</feature>
<dbReference type="PANTHER" id="PTHR35333:SF4">
    <property type="entry name" value="SLR0121 PROTEIN"/>
    <property type="match status" value="1"/>
</dbReference>
<feature type="compositionally biased region" description="Basic residues" evidence="1">
    <location>
        <begin position="169"/>
        <end position="187"/>
    </location>
</feature>
<dbReference type="Pfam" id="PF13354">
    <property type="entry name" value="Beta-lactamase2"/>
    <property type="match status" value="1"/>
</dbReference>
<feature type="compositionally biased region" description="Polar residues" evidence="1">
    <location>
        <begin position="146"/>
        <end position="157"/>
    </location>
</feature>
<dbReference type="Gene3D" id="3.40.710.10">
    <property type="entry name" value="DD-peptidase/beta-lactamase superfamily"/>
    <property type="match status" value="1"/>
</dbReference>
<dbReference type="PANTHER" id="PTHR35333">
    <property type="entry name" value="BETA-LACTAMASE"/>
    <property type="match status" value="1"/>
</dbReference>
<sequence>MNRGRKPENQEQHNHSIRHGLSQPRTHHKHPSRQKVRRINLIEPGPFPSRSASEQGKGRQLTPSQQLTPQQTTVQPDYYTRSQQAQPAQIRPTQAQLRAVRGSNSQTRAQAGLRNNRQPLSETPHSRRFKSLIDSGKLGRKRKRLQNSQIVSQSTTPRQKHLGRDSQQRHRLQPARNPRGPKVRRYPKPPDNRLVYGVRLLIMGIGLAAIGGTLLSSLEPTTRASVQANETAEVKIEQSYRTLSSVTPLPLRQEIPQLKAQMHAIVAQNPNLQPGVFLLDLDTGAYLDWDSRSTFAAASTIKVPILVAFFQALDAGKVRLDETLIMESEMIATGSGDMQYQQPGTQYTALEVITKMIAISDNTASNMIIARLGGAEALNQQFRSWGLATTAIRNLLPDLEGTNTTSPREIARLMSIVNQGQLLSLRSRDRLLDIMRQTQNDSLLPQGLGNGATIAHKTGNIGSVLADVGIVDMPTGKRYLIAVMVKRPHDDASAQKLIRDISRTAYDYFNEPRTTPNTTSMPTGSTATLISAITPHIKD</sequence>
<feature type="compositionally biased region" description="Low complexity" evidence="1">
    <location>
        <begin position="60"/>
        <end position="76"/>
    </location>
</feature>
<evidence type="ECO:0000259" key="3">
    <source>
        <dbReference type="Pfam" id="PF13354"/>
    </source>
</evidence>
<reference evidence="4" key="1">
    <citation type="submission" date="2019-11" db="EMBL/GenBank/DDBJ databases">
        <title>Genomic insights into an expanded diversity of filamentous marine cyanobacteria reveals the extraordinary biosynthetic potential of Moorea and Okeania.</title>
        <authorList>
            <person name="Ferreira Leao T."/>
            <person name="Wang M."/>
            <person name="Moss N."/>
            <person name="Da Silva R."/>
            <person name="Sanders J."/>
            <person name="Nurk S."/>
            <person name="Gurevich A."/>
            <person name="Humphrey G."/>
            <person name="Reher R."/>
            <person name="Zhu Q."/>
            <person name="Belda-Ferre P."/>
            <person name="Glukhov E."/>
            <person name="Rex R."/>
            <person name="Dorrestein P.C."/>
            <person name="Knight R."/>
            <person name="Pevzner P."/>
            <person name="Gerwick W.H."/>
            <person name="Gerwick L."/>
        </authorList>
    </citation>
    <scope>NUCLEOTIDE SEQUENCE</scope>
    <source>
        <strain evidence="4">SIO1C4</strain>
    </source>
</reference>
<proteinExistence type="predicted"/>
<feature type="transmembrane region" description="Helical" evidence="2">
    <location>
        <begin position="194"/>
        <end position="215"/>
    </location>
</feature>
<evidence type="ECO:0000313" key="4">
    <source>
        <dbReference type="EMBL" id="NER30208.1"/>
    </source>
</evidence>
<keyword evidence="2" id="KW-0812">Transmembrane</keyword>
<dbReference type="InterPro" id="IPR012338">
    <property type="entry name" value="Beta-lactam/transpept-like"/>
</dbReference>
<gene>
    <name evidence="4" type="ORF">F6J89_21940</name>
</gene>
<keyword evidence="2" id="KW-0472">Membrane</keyword>
<accession>A0A6B3NLY9</accession>
<dbReference type="GO" id="GO:0046677">
    <property type="term" value="P:response to antibiotic"/>
    <property type="evidence" value="ECO:0007669"/>
    <property type="project" value="InterPro"/>
</dbReference>
<dbReference type="EMBL" id="JAAHFQ010000505">
    <property type="protein sequence ID" value="NER30208.1"/>
    <property type="molecule type" value="Genomic_DNA"/>
</dbReference>
<dbReference type="SUPFAM" id="SSF56601">
    <property type="entry name" value="beta-lactamase/transpeptidase-like"/>
    <property type="match status" value="1"/>
</dbReference>
<comment type="caution">
    <text evidence="4">The sequence shown here is derived from an EMBL/GenBank/DDBJ whole genome shotgun (WGS) entry which is preliminary data.</text>
</comment>
<evidence type="ECO:0000256" key="1">
    <source>
        <dbReference type="SAM" id="MobiDB-lite"/>
    </source>
</evidence>
<dbReference type="InterPro" id="IPR045155">
    <property type="entry name" value="Beta-lactam_cat"/>
</dbReference>
<feature type="region of interest" description="Disordered" evidence="1">
    <location>
        <begin position="1"/>
        <end position="190"/>
    </location>
</feature>
<organism evidence="4">
    <name type="scientific">Symploca sp. SIO1C4</name>
    <dbReference type="NCBI Taxonomy" id="2607765"/>
    <lineage>
        <taxon>Bacteria</taxon>
        <taxon>Bacillati</taxon>
        <taxon>Cyanobacteriota</taxon>
        <taxon>Cyanophyceae</taxon>
        <taxon>Coleofasciculales</taxon>
        <taxon>Coleofasciculaceae</taxon>
        <taxon>Symploca</taxon>
    </lineage>
</organism>
<feature type="domain" description="Beta-lactamase class A catalytic" evidence="3">
    <location>
        <begin position="275"/>
        <end position="485"/>
    </location>
</feature>
<protein>
    <submittedName>
        <fullName evidence="4">Serine hydrolase</fullName>
    </submittedName>
</protein>
<keyword evidence="2" id="KW-1133">Transmembrane helix</keyword>
<dbReference type="GO" id="GO:0008800">
    <property type="term" value="F:beta-lactamase activity"/>
    <property type="evidence" value="ECO:0007669"/>
    <property type="project" value="InterPro"/>
</dbReference>
<evidence type="ECO:0000256" key="2">
    <source>
        <dbReference type="SAM" id="Phobius"/>
    </source>
</evidence>